<dbReference type="Proteomes" id="UP001471651">
    <property type="component" value="Unassembled WGS sequence"/>
</dbReference>
<evidence type="ECO:0000259" key="2">
    <source>
        <dbReference type="SMART" id="SM00912"/>
    </source>
</evidence>
<name>A0ABV0L4W3_9GAMM</name>
<dbReference type="Pfam" id="PF05860">
    <property type="entry name" value="TPS"/>
    <property type="match status" value="1"/>
</dbReference>
<dbReference type="InterPro" id="IPR010069">
    <property type="entry name" value="CdiA_FHA1_rpt"/>
</dbReference>
<comment type="caution">
    <text evidence="3">The sequence shown here is derived from an EMBL/GenBank/DDBJ whole genome shotgun (WGS) entry which is preliminary data.</text>
</comment>
<dbReference type="Gene3D" id="2.160.20.10">
    <property type="entry name" value="Single-stranded right-handed beta-helix, Pectin lyase-like"/>
    <property type="match status" value="1"/>
</dbReference>
<dbReference type="InterPro" id="IPR025157">
    <property type="entry name" value="Hemagglutinin_rpt"/>
</dbReference>
<feature type="compositionally biased region" description="Low complexity" evidence="1">
    <location>
        <begin position="1643"/>
        <end position="1660"/>
    </location>
</feature>
<dbReference type="SMART" id="SM00912">
    <property type="entry name" value="Haemagg_act"/>
    <property type="match status" value="1"/>
</dbReference>
<evidence type="ECO:0000313" key="4">
    <source>
        <dbReference type="Proteomes" id="UP001471651"/>
    </source>
</evidence>
<sequence length="1677" mass="176094">MLPVVGLFKTWHWVVGCLSFHKLSTISSSKPSWQRQSSHSSLLAPCRKHQKHIAQILLASYFSMPGVLLAQGATAANTAHAPSFDTAANGVPIVNINAPSAQGVSRNEYDQLNVDAQGLIFNNSTSIVQTQLAGYVDGNKHLGGNSASIILNEVMGNRRSALNGYMEIAGQRAQLIIANQHGITCNGCGFINTSRGMLTTGASVFDAFGNLSGFDVSRGDVDITGLGFNDTDTDEVDILARSVSLNANMWANQATIITGDNVINYNDKSVTSRSTGEKTGFSLDVAAIGGMYANRIRLIGTEKGLGVNLSGKVSGTESMVLDTQGNLVNKVSLSSKQLSVNANNITNTGELLGDNITLTANDLENTGSKANIQASNTLNITLQGTLNNQDSAKIQTPSGQLTLNANLINNQSTLAANQLTLIATQLDNHTQTGSIFGTDKVDLTLTGTLNNRDSALIQSDKQLIIHADGNITNRNATLGSVGSATIKGQNLINTGKVLAQNDRLTFNIDQQLDNQGRIQGNGITLTANQLMNSTVDGKIYSTNTLEATINGAIEHAINNKEGALIHADKLLTLTSHNSDIINTEATIESATSATLTSRNLTNSGTILALDNRLTIRTQQLENQGMLGGENIDVEASVLNNTASTSQVYANNDANIKITAGAMTNSNGALIHAGNTLTLSASGGLTNTDSIIESAVDASLTSQDLTNSANGILLAQNGTLTVNTGALNNDGMLTGKNIEVVATVVNNIKATSKIESTKDLTLTTQGNVNNINGAKISANDTLTINAKQDLINTGSHIESANNIVISSRNVTNTGSALLRANDSVTLDWTGSLTNQNAVIAAANNIKTSQTPDESPNPRSGSLTNDRLGIITAQNGTLDLTLGGLTNYGSIGANRVKLDTNGVSNSGSNALIMANEHLDVRSTSDMNNYNGGSLFSMGSGYLQANGTLTNSSADIETRGGDLTIRAGHLINTISNIDQIEITRNDVYAGNTKEEYGEVHNAEKDSTGTVIKYDTTDSVPSIDLTKVSDSGQILSAGNLYLYADTDNLASTISAIKDLDEYGYKINSKAYEKDIISKKSGTKFSYLGKRGCSSYYQSEREGAGQGACESWYYYFDISEEAYSPQSTSKSVSLINSTFTGNNRITGKGGSFNNVGTSDSVESLAAKEAGLSPEDFDAERIESRRNDIFNDLFNSLVNSALFRGVSPNPNFLVETNPLLTSYKSFISSDYLLNKLTSDSVGRNGSVAVRLGDGFLEQRLVRDQILSFTGFQTLPDSVDIESTYATLMNNAVDSYQALGLSTGIALSAAQITQLQQPIVWMVTETVNTPNGPQQALVPKVYFSAASGLQLRPDGALVAANSIDIETEGDINNTGSMLAKVNLSLKGRNINNSGTVSSLGSANLTSSQDIKNTRTINAVGDLNITAGRNLINETLTDTRQITLAGYSESETIVGDTASIQGGNVSLTAGNDIRFIGSEVGATENLTVAAGNDMTMEALAINKSQSVQYGNNRLSTASTTHQVSTLSGNNIQLSAGNTLTSEGAQVNAQGNVALSAKNIDLLAVTDSKDDYSFIGGGGNSTEKRTHNETLTGTALNAGGTLSLVSQQDIFSKGSTLSGGEGIALAAGGDVILASAVANNASFEEVKKKKSGTFGSKKSTKTTTTESTTNQGTNLASGGDINITSG</sequence>
<evidence type="ECO:0000256" key="1">
    <source>
        <dbReference type="SAM" id="MobiDB-lite"/>
    </source>
</evidence>
<evidence type="ECO:0000313" key="3">
    <source>
        <dbReference type="EMBL" id="MEP7731425.1"/>
    </source>
</evidence>
<dbReference type="NCBIfam" id="TIGR01731">
    <property type="entry name" value="fil_hemag_20aa"/>
    <property type="match status" value="7"/>
</dbReference>
<dbReference type="InterPro" id="IPR012334">
    <property type="entry name" value="Pectin_lyas_fold"/>
</dbReference>
<dbReference type="InterPro" id="IPR008638">
    <property type="entry name" value="FhaB/CdiA-like_TPS"/>
</dbReference>
<dbReference type="SUPFAM" id="SSF51126">
    <property type="entry name" value="Pectin lyase-like"/>
    <property type="match status" value="1"/>
</dbReference>
<feature type="compositionally biased region" description="Polar residues" evidence="1">
    <location>
        <begin position="1661"/>
        <end position="1677"/>
    </location>
</feature>
<feature type="compositionally biased region" description="Polar residues" evidence="1">
    <location>
        <begin position="845"/>
        <end position="863"/>
    </location>
</feature>
<dbReference type="RefSeq" id="WP_348577955.1">
    <property type="nucleotide sequence ID" value="NZ_JBDYKN010000030.1"/>
</dbReference>
<keyword evidence="4" id="KW-1185">Reference proteome</keyword>
<proteinExistence type="predicted"/>
<dbReference type="InterPro" id="IPR011050">
    <property type="entry name" value="Pectin_lyase_fold/virulence"/>
</dbReference>
<feature type="domain" description="Filamentous haemagglutinin FhaB/tRNA nuclease CdiA-like TPS" evidence="2">
    <location>
        <begin position="88"/>
        <end position="208"/>
    </location>
</feature>
<feature type="non-terminal residue" evidence="3">
    <location>
        <position position="1677"/>
    </location>
</feature>
<gene>
    <name evidence="3" type="ORF">ABKW32_18415</name>
</gene>
<dbReference type="Pfam" id="PF13332">
    <property type="entry name" value="Fil_haemagg_2"/>
    <property type="match status" value="3"/>
</dbReference>
<feature type="region of interest" description="Disordered" evidence="1">
    <location>
        <begin position="843"/>
        <end position="863"/>
    </location>
</feature>
<organism evidence="3 4">
    <name type="scientific">Marinomonas primoryensis</name>
    <dbReference type="NCBI Taxonomy" id="178399"/>
    <lineage>
        <taxon>Bacteria</taxon>
        <taxon>Pseudomonadati</taxon>
        <taxon>Pseudomonadota</taxon>
        <taxon>Gammaproteobacteria</taxon>
        <taxon>Oceanospirillales</taxon>
        <taxon>Oceanospirillaceae</taxon>
        <taxon>Marinomonas</taxon>
    </lineage>
</organism>
<reference evidence="3 4" key="1">
    <citation type="submission" date="2024-05" db="EMBL/GenBank/DDBJ databases">
        <authorList>
            <person name="Busch G.E."/>
            <person name="Sharma I."/>
        </authorList>
    </citation>
    <scope>NUCLEOTIDE SEQUENCE [LARGE SCALE GENOMIC DNA]</scope>
    <source>
        <strain evidence="3 4">23GB23</strain>
    </source>
</reference>
<dbReference type="EMBL" id="JBDYKN010000030">
    <property type="protein sequence ID" value="MEP7731425.1"/>
    <property type="molecule type" value="Genomic_DNA"/>
</dbReference>
<protein>
    <submittedName>
        <fullName evidence="3">Filamentous hemagglutinin N-terminal domain-containing protein</fullName>
    </submittedName>
</protein>
<feature type="region of interest" description="Disordered" evidence="1">
    <location>
        <begin position="1639"/>
        <end position="1677"/>
    </location>
</feature>
<dbReference type="NCBIfam" id="TIGR01901">
    <property type="entry name" value="adhes_NPXG"/>
    <property type="match status" value="1"/>
</dbReference>
<accession>A0ABV0L4W3</accession>